<dbReference type="STRING" id="341036.SAMN05660649_02195"/>
<dbReference type="InterPro" id="IPR029069">
    <property type="entry name" value="HotDog_dom_sf"/>
</dbReference>
<evidence type="ECO:0000313" key="2">
    <source>
        <dbReference type="EMBL" id="SFG63041.1"/>
    </source>
</evidence>
<dbReference type="Proteomes" id="UP000199337">
    <property type="component" value="Unassembled WGS sequence"/>
</dbReference>
<dbReference type="Gene3D" id="3.10.129.10">
    <property type="entry name" value="Hotdog Thioesterase"/>
    <property type="match status" value="1"/>
</dbReference>
<dbReference type="AlphaFoldDB" id="A0A1I2TL27"/>
<dbReference type="Pfam" id="PF01575">
    <property type="entry name" value="MaoC_dehydratas"/>
    <property type="match status" value="1"/>
</dbReference>
<organism evidence="2 3">
    <name type="scientific">Desulfotruncus arcticus DSM 17038</name>
    <dbReference type="NCBI Taxonomy" id="1121424"/>
    <lineage>
        <taxon>Bacteria</taxon>
        <taxon>Bacillati</taxon>
        <taxon>Bacillota</taxon>
        <taxon>Clostridia</taxon>
        <taxon>Eubacteriales</taxon>
        <taxon>Desulfallaceae</taxon>
        <taxon>Desulfotruncus</taxon>
    </lineage>
</organism>
<dbReference type="InterPro" id="IPR052342">
    <property type="entry name" value="MCH/BMMD"/>
</dbReference>
<evidence type="ECO:0000313" key="3">
    <source>
        <dbReference type="Proteomes" id="UP000199337"/>
    </source>
</evidence>
<dbReference type="RefSeq" id="WP_092471417.1">
    <property type="nucleotide sequence ID" value="NZ_FOOX01000007.1"/>
</dbReference>
<dbReference type="EMBL" id="FOOX01000007">
    <property type="protein sequence ID" value="SFG63041.1"/>
    <property type="molecule type" value="Genomic_DNA"/>
</dbReference>
<feature type="domain" description="MaoC-like" evidence="1">
    <location>
        <begin position="18"/>
        <end position="115"/>
    </location>
</feature>
<reference evidence="3" key="1">
    <citation type="submission" date="2016-10" db="EMBL/GenBank/DDBJ databases">
        <authorList>
            <person name="Varghese N."/>
            <person name="Submissions S."/>
        </authorList>
    </citation>
    <scope>NUCLEOTIDE SEQUENCE [LARGE SCALE GENOMIC DNA]</scope>
    <source>
        <strain evidence="3">DSM 17038</strain>
    </source>
</reference>
<proteinExistence type="predicted"/>
<dbReference type="SUPFAM" id="SSF54637">
    <property type="entry name" value="Thioesterase/thiol ester dehydrase-isomerase"/>
    <property type="match status" value="1"/>
</dbReference>
<dbReference type="OrthoDB" id="9801625at2"/>
<protein>
    <submittedName>
        <fullName evidence="2">Acyl dehydratase</fullName>
    </submittedName>
</protein>
<keyword evidence="3" id="KW-1185">Reference proteome</keyword>
<sequence>MFDKYFDELNIGERWVSRGRTITEADLVLFSAFSGDWYPLHTDKEWAAQTSFGQRIAHGMLVLSVAMGLLDMVPGPIVAFYGIERVRFIGPTYIGDTLYAEVEVTGKEEKDAERGVAGFKIKVISKANEIKAIMDIKILMKKTQSD</sequence>
<name>A0A1I2TL27_9FIRM</name>
<gene>
    <name evidence="2" type="ORF">SAMN05660649_02195</name>
</gene>
<dbReference type="PANTHER" id="PTHR43664">
    <property type="entry name" value="MONOAMINE OXIDASE-RELATED"/>
    <property type="match status" value="1"/>
</dbReference>
<dbReference type="InterPro" id="IPR002539">
    <property type="entry name" value="MaoC-like_dom"/>
</dbReference>
<dbReference type="PANTHER" id="PTHR43664:SF1">
    <property type="entry name" value="BETA-METHYLMALYL-COA DEHYDRATASE"/>
    <property type="match status" value="1"/>
</dbReference>
<accession>A0A1I2TL27</accession>
<evidence type="ECO:0000259" key="1">
    <source>
        <dbReference type="Pfam" id="PF01575"/>
    </source>
</evidence>